<proteinExistence type="evidence at transcript level"/>
<dbReference type="PANTHER" id="PTHR12138">
    <property type="entry name" value="PRIMATE-EXPANDED PROTEIN FAMILY"/>
    <property type="match status" value="1"/>
</dbReference>
<dbReference type="InterPro" id="IPR026782">
    <property type="entry name" value="FAM131"/>
</dbReference>
<comment type="similarity">
    <text evidence="1">Belongs to the FAM131 family.</text>
</comment>
<dbReference type="Pfam" id="PF15010">
    <property type="entry name" value="FAM131"/>
    <property type="match status" value="1"/>
</dbReference>
<evidence type="ECO:0000313" key="2">
    <source>
        <dbReference type="EMBL" id="BAE88007.1"/>
    </source>
</evidence>
<dbReference type="PRINTS" id="PR02045">
    <property type="entry name" value="F138DOMAIN"/>
</dbReference>
<reference evidence="2" key="1">
    <citation type="journal article" date="2007" name="PLoS Biol.">
        <title>Rate of evolution in brain-expressed genes in humans and other primates.</title>
        <authorList>
            <person name="Wang H.-Y."/>
            <person name="Chien H.-C."/>
            <person name="Osada N."/>
            <person name="Hashimoto K."/>
            <person name="Sugano S."/>
            <person name="Gojobori T."/>
            <person name="Chou C.-K."/>
            <person name="Tsai S.-F."/>
            <person name="Wu C.-I."/>
            <person name="Shen C.-K.J."/>
        </authorList>
    </citation>
    <scope>NUCLEOTIDE SEQUENCE</scope>
</reference>
<dbReference type="AlphaFoldDB" id="I7G9B4"/>
<dbReference type="PANTHER" id="PTHR12138:SF162">
    <property type="entry name" value="CHROMOSOME UNDETERMINED SCAFFOLD_275, WHOLE GENOME SHOTGUN SEQUENCE"/>
    <property type="match status" value="1"/>
</dbReference>
<sequence length="138" mass="15115">MAQGRVAHLIEWKGWSKPSDSPAALESAFSSYSDLSEGEQEARFAAGGWQKGNKLHSWHRAAFFFFLRRSLTLSPRLECSDAISAHCNLCHSSSRDSPASASRVAGITGTCHCAWLIFVALVEMGFHRLGQAGFELLT</sequence>
<name>I7G9B4_MACFA</name>
<dbReference type="EMBL" id="AB170944">
    <property type="protein sequence ID" value="BAE88007.1"/>
    <property type="molecule type" value="mRNA"/>
</dbReference>
<evidence type="ECO:0000256" key="1">
    <source>
        <dbReference type="ARBA" id="ARBA00010635"/>
    </source>
</evidence>
<protein>
    <submittedName>
        <fullName evidence="2">Macaca fascicularis brain cDNA clone: QorA-11327, similar to human hypothetical protein MGC21688 (MGC21688), mRNA, RefSeq: NM_144635.3</fullName>
    </submittedName>
</protein>
<accession>I7G9B4</accession>
<organism evidence="2">
    <name type="scientific">Macaca fascicularis</name>
    <name type="common">Crab-eating macaque</name>
    <name type="synonym">Cynomolgus monkey</name>
    <dbReference type="NCBI Taxonomy" id="9541"/>
    <lineage>
        <taxon>Eukaryota</taxon>
        <taxon>Metazoa</taxon>
        <taxon>Chordata</taxon>
        <taxon>Craniata</taxon>
        <taxon>Vertebrata</taxon>
        <taxon>Euteleostomi</taxon>
        <taxon>Mammalia</taxon>
        <taxon>Eutheria</taxon>
        <taxon>Euarchontoglires</taxon>
        <taxon>Primates</taxon>
        <taxon>Haplorrhini</taxon>
        <taxon>Catarrhini</taxon>
        <taxon>Cercopithecidae</taxon>
        <taxon>Cercopithecinae</taxon>
        <taxon>Macaca</taxon>
    </lineage>
</organism>